<keyword evidence="6" id="KW-1185">Reference proteome</keyword>
<comment type="cofactor">
    <cofactor evidence="1">
        <name>pyridoxal 5'-phosphate</name>
        <dbReference type="ChEBI" id="CHEBI:597326"/>
    </cofactor>
</comment>
<dbReference type="SUPFAM" id="SSF51735">
    <property type="entry name" value="NAD(P)-binding Rossmann-fold domains"/>
    <property type="match status" value="1"/>
</dbReference>
<dbReference type="Gene3D" id="3.90.1150.10">
    <property type="entry name" value="Aspartate Aminotransferase, domain 1"/>
    <property type="match status" value="1"/>
</dbReference>
<dbReference type="InterPro" id="IPR036291">
    <property type="entry name" value="NAD(P)-bd_dom_sf"/>
</dbReference>
<dbReference type="InterPro" id="IPR050103">
    <property type="entry name" value="Class-III_PLP-dep_AT"/>
</dbReference>
<keyword evidence="3" id="KW-0808">Transferase</keyword>
<dbReference type="RefSeq" id="WP_338787715.1">
    <property type="nucleotide sequence ID" value="NZ_CP147403.1"/>
</dbReference>
<evidence type="ECO:0000313" key="6">
    <source>
        <dbReference type="Proteomes" id="UP001368328"/>
    </source>
</evidence>
<dbReference type="PROSITE" id="PS00600">
    <property type="entry name" value="AA_TRANSFER_CLASS_3"/>
    <property type="match status" value="1"/>
</dbReference>
<protein>
    <submittedName>
        <fullName evidence="5">Aminotransferase class III-fold pyridoxal phosphate-dependent enzyme</fullName>
    </submittedName>
</protein>
<keyword evidence="4" id="KW-0663">Pyridoxal phosphate</keyword>
<evidence type="ECO:0000256" key="3">
    <source>
        <dbReference type="ARBA" id="ARBA00022679"/>
    </source>
</evidence>
<dbReference type="Gene3D" id="3.40.50.720">
    <property type="entry name" value="NAD(P)-binding Rossmann-like Domain"/>
    <property type="match status" value="1"/>
</dbReference>
<dbReference type="PANTHER" id="PTHR11986">
    <property type="entry name" value="AMINOTRANSFERASE CLASS III"/>
    <property type="match status" value="1"/>
</dbReference>
<dbReference type="Proteomes" id="UP001368328">
    <property type="component" value="Chromosome"/>
</dbReference>
<keyword evidence="2 5" id="KW-0032">Aminotransferase</keyword>
<proteinExistence type="predicted"/>
<name>A0ABZ2MUF5_9BACI</name>
<accession>A0ABZ2MUF5</accession>
<dbReference type="InterPro" id="IPR015422">
    <property type="entry name" value="PyrdxlP-dep_Trfase_small"/>
</dbReference>
<sequence length="879" mass="98428">MEYLNPSVNKIMGLFHLNKVFTKGESYYIFDVKQRYTDFIAQYGALPLGYNHEEIWQSITQFKENKTPSLCQPSLPLVTQELASQLTNLFPGDLNICTFAQSGAESIEAAIKLARAKTKKEKILSCHKGFHGKTLGALSATGQAQYQEPFFIQQDVFLKIPYNDLLALQEALERHSEEIAAFIVEPIQGEGGVRIPHKQYLSKAIELCRQYDVLVIVDEIQTGLGRLGNWSVTTEENLLPDMVTLSKALGGGLVPISVCISRSSIWTEDFGFNHSSTFANNNFTSSVSLSFINYLKKNDELFTEVKQKGSYFKAKLEDIHKKWPGVIREVRGNGLMLAVEFEVIDAGDSFEIANMTSAGGIGYLLSGYLLNVHQIRVMPFLNDSLTIRIQPPLIINKQEIDRFIEVFNELCEILYRRDFYLIYRYTTGDYRKPEFIKDYRHYYSPIISSLLDENDKPKTSFAFLCHYPSPQDLVTNTPSFERFSDHELSKIFEWQADYSGAGVLCHMPSVRTPAGGYAEGWLIGLTYGGKEILERPRNEVVTAIKKGIKLAKELGANVVGLGAYTSIVTRGGYDLLDQNITLTTGNTLTIITAVEALIESAKKKGHDINTAKIGILGANGSIGKKCAMILAQTTSNITLIGRNSNPTKNIERLKQLANLIYVHALCIYEEDEGVRKEVLSTLELMKGKNQFNNTPSTTAIEQVLMQKNPGEEIESINVIDEIEEVYKFLKLQPPIHYSVEIKNEISNLDMMITATSSMEEIIPVDQIKYGAIICDVSRPANVGPLVKELRKDVLVIEGGLVQYPEPISFGQNLGYKPGVNLACLSETMLLALENEKKNFGIGGRITMEDIYYIQKIAKKHQFTLAELDSLDLSTEMVKV</sequence>
<organism evidence="5 6">
    <name type="scientific">Metabacillus rhizosphaerae</name>
    <dbReference type="NCBI Taxonomy" id="3117747"/>
    <lineage>
        <taxon>Bacteria</taxon>
        <taxon>Bacillati</taxon>
        <taxon>Bacillota</taxon>
        <taxon>Bacilli</taxon>
        <taxon>Bacillales</taxon>
        <taxon>Bacillaceae</taxon>
        <taxon>Metabacillus</taxon>
    </lineage>
</organism>
<evidence type="ECO:0000256" key="4">
    <source>
        <dbReference type="ARBA" id="ARBA00022898"/>
    </source>
</evidence>
<dbReference type="Pfam" id="PF00202">
    <property type="entry name" value="Aminotran_3"/>
    <property type="match status" value="1"/>
</dbReference>
<dbReference type="InterPro" id="IPR015424">
    <property type="entry name" value="PyrdxlP-dep_Trfase"/>
</dbReference>
<dbReference type="InterPro" id="IPR005814">
    <property type="entry name" value="Aminotrans_3"/>
</dbReference>
<dbReference type="SUPFAM" id="SSF53383">
    <property type="entry name" value="PLP-dependent transferases"/>
    <property type="match status" value="1"/>
</dbReference>
<evidence type="ECO:0000256" key="1">
    <source>
        <dbReference type="ARBA" id="ARBA00001933"/>
    </source>
</evidence>
<dbReference type="GO" id="GO:0008483">
    <property type="term" value="F:transaminase activity"/>
    <property type="evidence" value="ECO:0007669"/>
    <property type="project" value="UniProtKB-KW"/>
</dbReference>
<dbReference type="Gene3D" id="3.40.640.10">
    <property type="entry name" value="Type I PLP-dependent aspartate aminotransferase-like (Major domain)"/>
    <property type="match status" value="1"/>
</dbReference>
<dbReference type="InterPro" id="IPR049704">
    <property type="entry name" value="Aminotrans_3_PPA_site"/>
</dbReference>
<evidence type="ECO:0000313" key="5">
    <source>
        <dbReference type="EMBL" id="WXB88986.1"/>
    </source>
</evidence>
<reference evidence="5 6" key="1">
    <citation type="submission" date="2024-02" db="EMBL/GenBank/DDBJ databases">
        <title>Seven novel Bacillus-like species.</title>
        <authorList>
            <person name="Liu G."/>
        </authorList>
    </citation>
    <scope>NUCLEOTIDE SEQUENCE [LARGE SCALE GENOMIC DNA]</scope>
    <source>
        <strain evidence="5 6">FJAT-53654</strain>
    </source>
</reference>
<dbReference type="CDD" id="cd00610">
    <property type="entry name" value="OAT_like"/>
    <property type="match status" value="1"/>
</dbReference>
<dbReference type="PANTHER" id="PTHR11986:SF79">
    <property type="entry name" value="ACETYLORNITHINE AMINOTRANSFERASE, MITOCHONDRIAL"/>
    <property type="match status" value="1"/>
</dbReference>
<dbReference type="InterPro" id="IPR015421">
    <property type="entry name" value="PyrdxlP-dep_Trfase_major"/>
</dbReference>
<evidence type="ECO:0000256" key="2">
    <source>
        <dbReference type="ARBA" id="ARBA00022576"/>
    </source>
</evidence>
<dbReference type="EMBL" id="CP147403">
    <property type="protein sequence ID" value="WXB88986.1"/>
    <property type="molecule type" value="Genomic_DNA"/>
</dbReference>
<gene>
    <name evidence="5" type="ORF">WCV66_01350</name>
</gene>